<protein>
    <submittedName>
        <fullName evidence="1">Uncharacterized protein</fullName>
    </submittedName>
</protein>
<keyword evidence="2" id="KW-1185">Reference proteome</keyword>
<name>A0A1A9Z9T3_GLOPL</name>
<proteinExistence type="predicted"/>
<evidence type="ECO:0000313" key="2">
    <source>
        <dbReference type="Proteomes" id="UP000092445"/>
    </source>
</evidence>
<reference evidence="2" key="1">
    <citation type="submission" date="2014-03" db="EMBL/GenBank/DDBJ databases">
        <authorList>
            <person name="Aksoy S."/>
            <person name="Warren W."/>
            <person name="Wilson R.K."/>
        </authorList>
    </citation>
    <scope>NUCLEOTIDE SEQUENCE [LARGE SCALE GENOMIC DNA]</scope>
    <source>
        <strain evidence="2">IAEA</strain>
    </source>
</reference>
<dbReference type="VEuPathDB" id="VectorBase:GPAI008012"/>
<reference evidence="1" key="2">
    <citation type="submission" date="2020-05" db="UniProtKB">
        <authorList>
            <consortium name="EnsemblMetazoa"/>
        </authorList>
    </citation>
    <scope>IDENTIFICATION</scope>
    <source>
        <strain evidence="1">IAEA</strain>
    </source>
</reference>
<organism evidence="1 2">
    <name type="scientific">Glossina pallidipes</name>
    <name type="common">Tsetse fly</name>
    <dbReference type="NCBI Taxonomy" id="7398"/>
    <lineage>
        <taxon>Eukaryota</taxon>
        <taxon>Metazoa</taxon>
        <taxon>Ecdysozoa</taxon>
        <taxon>Arthropoda</taxon>
        <taxon>Hexapoda</taxon>
        <taxon>Insecta</taxon>
        <taxon>Pterygota</taxon>
        <taxon>Neoptera</taxon>
        <taxon>Endopterygota</taxon>
        <taxon>Diptera</taxon>
        <taxon>Brachycera</taxon>
        <taxon>Muscomorpha</taxon>
        <taxon>Hippoboscoidea</taxon>
        <taxon>Glossinidae</taxon>
        <taxon>Glossina</taxon>
    </lineage>
</organism>
<dbReference type="AlphaFoldDB" id="A0A1A9Z9T3"/>
<accession>A0A1A9Z9T3</accession>
<dbReference type="EnsemblMetazoa" id="GPAI008012-RA">
    <property type="protein sequence ID" value="GPAI008012-PA"/>
    <property type="gene ID" value="GPAI008012"/>
</dbReference>
<sequence>MLCWHSVRNEQSTTNVRLSSIDETIQHQMVLVAEYSFRENLAASCIASNKYIYKCCSFLFSNSFLNLISTYSLDELGSSKTSLKAPLHTLAAHNKPDNGLNELF</sequence>
<dbReference type="Proteomes" id="UP000092445">
    <property type="component" value="Unassembled WGS sequence"/>
</dbReference>
<evidence type="ECO:0000313" key="1">
    <source>
        <dbReference type="EnsemblMetazoa" id="GPAI008012-PA"/>
    </source>
</evidence>